<feature type="region of interest" description="Disordered" evidence="1">
    <location>
        <begin position="235"/>
        <end position="500"/>
    </location>
</feature>
<reference evidence="2" key="1">
    <citation type="submission" date="2021-05" db="EMBL/GenBank/DDBJ databases">
        <authorList>
            <person name="Alioto T."/>
            <person name="Alioto T."/>
            <person name="Gomez Garrido J."/>
        </authorList>
    </citation>
    <scope>NUCLEOTIDE SEQUENCE</scope>
</reference>
<dbReference type="AlphaFoldDB" id="A0A8D8PRA8"/>
<evidence type="ECO:0000313" key="2">
    <source>
        <dbReference type="EMBL" id="CAG6612352.1"/>
    </source>
</evidence>
<feature type="compositionally biased region" description="Polar residues" evidence="1">
    <location>
        <begin position="388"/>
        <end position="407"/>
    </location>
</feature>
<name>A0A8D8PRA8_9HEMI</name>
<feature type="compositionally biased region" description="Polar residues" evidence="1">
    <location>
        <begin position="235"/>
        <end position="251"/>
    </location>
</feature>
<feature type="compositionally biased region" description="Acidic residues" evidence="1">
    <location>
        <begin position="256"/>
        <end position="267"/>
    </location>
</feature>
<sequence>MSKNTVHFTISNPAISFLLHDCVKSPHNQIGFLFGEIDQKVSNVTTDSHADNETIEITVSVTASMPLSESEDLLFTRDGILNEPLLEIILGEFKKDVVGWYSFTRNQDLSPSICQLFLAHQFATYFSHIPKDLFLFFQMTNNIVFEENFTNTNKFLCTTGSDVSTPVELHIRQLGESTLAYNAHRPVTKQCETFDSVLNQIQWNNKDIVNSFETLQSFLCAKLNDQIDNLNCVPSTSDTNITNPSQQQDDMQLSEPDPDPIPDEAPVDDPMITSSTSSELPSSGNPSPSGSPSAGTNKTNKPGARGVMSSGKLHANTTSSHVMSRGSKPTTTPTGGTNPAMLRSGRVPSRGQSPASPHMRSSHSPATAHVPRTPNTMRTRSPAIARSPANSSIRTNTVTSNGPNHTSRGPRNTPNNAPRANTGTPNNGTRPNNGTLKKSAPNQLTSASPKEEKVMRILSRKEPLPVNDSPLPPDEGIEGERARVEVDLDKSRDTYSSQEY</sequence>
<feature type="compositionally biased region" description="Low complexity" evidence="1">
    <location>
        <begin position="268"/>
        <end position="296"/>
    </location>
</feature>
<dbReference type="GO" id="GO:0070536">
    <property type="term" value="P:protein K63-linked deubiquitination"/>
    <property type="evidence" value="ECO:0007669"/>
    <property type="project" value="TreeGrafter"/>
</dbReference>
<dbReference type="GO" id="GO:0031593">
    <property type="term" value="F:polyubiquitin modification-dependent protein binding"/>
    <property type="evidence" value="ECO:0007669"/>
    <property type="project" value="TreeGrafter"/>
</dbReference>
<feature type="compositionally biased region" description="Basic and acidic residues" evidence="1">
    <location>
        <begin position="449"/>
        <end position="463"/>
    </location>
</feature>
<accession>A0A8D8PRA8</accession>
<dbReference type="GO" id="GO:0008017">
    <property type="term" value="F:microtubule binding"/>
    <property type="evidence" value="ECO:0007669"/>
    <property type="project" value="TreeGrafter"/>
</dbReference>
<evidence type="ECO:0000256" key="1">
    <source>
        <dbReference type="SAM" id="MobiDB-lite"/>
    </source>
</evidence>
<feature type="compositionally biased region" description="Low complexity" evidence="1">
    <location>
        <begin position="409"/>
        <end position="435"/>
    </location>
</feature>
<dbReference type="PANTHER" id="PTHR31728">
    <property type="entry name" value="ABRAXAS FAMILY MEMBER"/>
    <property type="match status" value="1"/>
</dbReference>
<dbReference type="GO" id="GO:0008608">
    <property type="term" value="P:attachment of spindle microtubules to kinetochore"/>
    <property type="evidence" value="ECO:0007669"/>
    <property type="project" value="TreeGrafter"/>
</dbReference>
<dbReference type="EMBL" id="HBUF01532391">
    <property type="protein sequence ID" value="CAG6752159.1"/>
    <property type="molecule type" value="Transcribed_RNA"/>
</dbReference>
<dbReference type="GO" id="GO:0005634">
    <property type="term" value="C:nucleus"/>
    <property type="evidence" value="ECO:0007669"/>
    <property type="project" value="TreeGrafter"/>
</dbReference>
<dbReference type="InterPro" id="IPR023238">
    <property type="entry name" value="FAM175"/>
</dbReference>
<dbReference type="PANTHER" id="PTHR31728:SF5">
    <property type="entry name" value="OS07G0540200 PROTEIN"/>
    <property type="match status" value="1"/>
</dbReference>
<proteinExistence type="predicted"/>
<dbReference type="GO" id="GO:0090307">
    <property type="term" value="P:mitotic spindle assembly"/>
    <property type="evidence" value="ECO:0007669"/>
    <property type="project" value="TreeGrafter"/>
</dbReference>
<dbReference type="EMBL" id="HBUF01024348">
    <property type="protein sequence ID" value="CAG6612352.1"/>
    <property type="molecule type" value="Transcribed_RNA"/>
</dbReference>
<organism evidence="2">
    <name type="scientific">Cacopsylla melanoneura</name>
    <dbReference type="NCBI Taxonomy" id="428564"/>
    <lineage>
        <taxon>Eukaryota</taxon>
        <taxon>Metazoa</taxon>
        <taxon>Ecdysozoa</taxon>
        <taxon>Arthropoda</taxon>
        <taxon>Hexapoda</taxon>
        <taxon>Insecta</taxon>
        <taxon>Pterygota</taxon>
        <taxon>Neoptera</taxon>
        <taxon>Paraneoptera</taxon>
        <taxon>Hemiptera</taxon>
        <taxon>Sternorrhyncha</taxon>
        <taxon>Psylloidea</taxon>
        <taxon>Psyllidae</taxon>
        <taxon>Psyllinae</taxon>
        <taxon>Cacopsylla</taxon>
    </lineage>
</organism>
<protein>
    <submittedName>
        <fullName evidence="2">BRISC complex subunit FAM175B</fullName>
    </submittedName>
</protein>
<feature type="compositionally biased region" description="Basic and acidic residues" evidence="1">
    <location>
        <begin position="478"/>
        <end position="493"/>
    </location>
</feature>
<dbReference type="Pfam" id="PF21125">
    <property type="entry name" value="MPN_2A_DUB_like"/>
    <property type="match status" value="1"/>
</dbReference>